<reference evidence="1 2" key="1">
    <citation type="submission" date="2023-05" db="EMBL/GenBank/DDBJ databases">
        <title>B98-5 Cell Line De Novo Hybrid Assembly: An Optical Mapping Approach.</title>
        <authorList>
            <person name="Kananen K."/>
            <person name="Auerbach J.A."/>
            <person name="Kautto E."/>
            <person name="Blachly J.S."/>
        </authorList>
    </citation>
    <scope>NUCLEOTIDE SEQUENCE [LARGE SCALE GENOMIC DNA]</scope>
    <source>
        <strain evidence="1">B95-8</strain>
        <tissue evidence="1">Cell line</tissue>
    </source>
</reference>
<dbReference type="InterPro" id="IPR017850">
    <property type="entry name" value="Alkaline_phosphatase_core_sf"/>
</dbReference>
<dbReference type="SUPFAM" id="SSF53649">
    <property type="entry name" value="Alkaline phosphatase-like"/>
    <property type="match status" value="1"/>
</dbReference>
<keyword evidence="2" id="KW-1185">Reference proteome</keyword>
<dbReference type="Gene3D" id="3.40.720.10">
    <property type="entry name" value="Alkaline Phosphatase, subunit A"/>
    <property type="match status" value="1"/>
</dbReference>
<dbReference type="EMBL" id="JASSZA010000004">
    <property type="protein sequence ID" value="KAK2114342.1"/>
    <property type="molecule type" value="Genomic_DNA"/>
</dbReference>
<organism evidence="1 2">
    <name type="scientific">Saguinus oedipus</name>
    <name type="common">Cotton-top tamarin</name>
    <name type="synonym">Oedipomidas oedipus</name>
    <dbReference type="NCBI Taxonomy" id="9490"/>
    <lineage>
        <taxon>Eukaryota</taxon>
        <taxon>Metazoa</taxon>
        <taxon>Chordata</taxon>
        <taxon>Craniata</taxon>
        <taxon>Vertebrata</taxon>
        <taxon>Euteleostomi</taxon>
        <taxon>Mammalia</taxon>
        <taxon>Eutheria</taxon>
        <taxon>Euarchontoglires</taxon>
        <taxon>Primates</taxon>
        <taxon>Haplorrhini</taxon>
        <taxon>Platyrrhini</taxon>
        <taxon>Cebidae</taxon>
        <taxon>Callitrichinae</taxon>
        <taxon>Saguinus</taxon>
    </lineage>
</organism>
<comment type="caution">
    <text evidence="1">The sequence shown here is derived from an EMBL/GenBank/DDBJ whole genome shotgun (WGS) entry which is preliminary data.</text>
</comment>
<evidence type="ECO:0000313" key="1">
    <source>
        <dbReference type="EMBL" id="KAK2114342.1"/>
    </source>
</evidence>
<proteinExistence type="predicted"/>
<protein>
    <submittedName>
        <fullName evidence="1">Ectonucleotide pyrophosphatase phosphodiesterase</fullName>
    </submittedName>
</protein>
<dbReference type="PANTHER" id="PTHR10151:SF77">
    <property type="entry name" value="ECTONUCLEOTIDE PYROPHOSPHATASE_PHOSPHODIESTERASE FAMILY MEMBER 1"/>
    <property type="match status" value="1"/>
</dbReference>
<gene>
    <name evidence="1" type="primary">ENPP1</name>
    <name evidence="1" type="ORF">P7K49_008608</name>
</gene>
<evidence type="ECO:0000313" key="2">
    <source>
        <dbReference type="Proteomes" id="UP001266305"/>
    </source>
</evidence>
<dbReference type="PANTHER" id="PTHR10151">
    <property type="entry name" value="ECTONUCLEOTIDE PYROPHOSPHATASE/PHOSPHODIESTERASE"/>
    <property type="match status" value="1"/>
</dbReference>
<sequence length="112" mass="12345">MQALFIGYGPGFKHGTEVDTFENIEVYNLMCDLLNLTPAPNNGTHGSLNHLLKNPVYTPKHPKEVHPLVQCPFTRNPRDNLGCSCVEKSGSVLEHPELGNLCCYSSSEVMST</sequence>
<dbReference type="Proteomes" id="UP001266305">
    <property type="component" value="Unassembled WGS sequence"/>
</dbReference>
<name>A0ABQ9VY98_SAGOE</name>
<accession>A0ABQ9VY98</accession>